<dbReference type="GO" id="GO:0005739">
    <property type="term" value="C:mitochondrion"/>
    <property type="evidence" value="ECO:0007669"/>
    <property type="project" value="GOC"/>
</dbReference>
<organism evidence="5 6">
    <name type="scientific">Kingdonia uniflora</name>
    <dbReference type="NCBI Taxonomy" id="39325"/>
    <lineage>
        <taxon>Eukaryota</taxon>
        <taxon>Viridiplantae</taxon>
        <taxon>Streptophyta</taxon>
        <taxon>Embryophyta</taxon>
        <taxon>Tracheophyta</taxon>
        <taxon>Spermatophyta</taxon>
        <taxon>Magnoliopsida</taxon>
        <taxon>Ranunculales</taxon>
        <taxon>Circaeasteraceae</taxon>
        <taxon>Kingdonia</taxon>
    </lineage>
</organism>
<evidence type="ECO:0008006" key="7">
    <source>
        <dbReference type="Google" id="ProtNLM"/>
    </source>
</evidence>
<dbReference type="GO" id="GO:0009055">
    <property type="term" value="F:electron transfer activity"/>
    <property type="evidence" value="ECO:0007669"/>
    <property type="project" value="TreeGrafter"/>
</dbReference>
<feature type="domain" description="FAD-dependent oxidoreductase 2 FAD-binding" evidence="3">
    <location>
        <begin position="84"/>
        <end position="187"/>
    </location>
</feature>
<evidence type="ECO:0000259" key="4">
    <source>
        <dbReference type="Pfam" id="PF02910"/>
    </source>
</evidence>
<comment type="caution">
    <text evidence="5">The sequence shown here is derived from an EMBL/GenBank/DDBJ whole genome shotgun (WGS) entry which is preliminary data.</text>
</comment>
<dbReference type="PANTHER" id="PTHR11632">
    <property type="entry name" value="SUCCINATE DEHYDROGENASE 2 FLAVOPROTEIN SUBUNIT"/>
    <property type="match status" value="1"/>
</dbReference>
<dbReference type="InterPro" id="IPR027477">
    <property type="entry name" value="Succ_DH/fumarate_Rdtase_cat_sf"/>
</dbReference>
<reference evidence="5 6" key="1">
    <citation type="journal article" date="2020" name="IScience">
        <title>Genome Sequencing of the Endangered Kingdonia uniflora (Circaeasteraceae, Ranunculales) Reveals Potential Mechanisms of Evolutionary Specialization.</title>
        <authorList>
            <person name="Sun Y."/>
            <person name="Deng T."/>
            <person name="Zhang A."/>
            <person name="Moore M.J."/>
            <person name="Landis J.B."/>
            <person name="Lin N."/>
            <person name="Zhang H."/>
            <person name="Zhang X."/>
            <person name="Huang J."/>
            <person name="Zhang X."/>
            <person name="Sun H."/>
            <person name="Wang H."/>
        </authorList>
    </citation>
    <scope>NUCLEOTIDE SEQUENCE [LARGE SCALE GENOMIC DNA]</scope>
    <source>
        <strain evidence="5">TB1705</strain>
        <tissue evidence="5">Leaf</tissue>
    </source>
</reference>
<dbReference type="Proteomes" id="UP000541444">
    <property type="component" value="Unassembled WGS sequence"/>
</dbReference>
<dbReference type="SUPFAM" id="SSF56425">
    <property type="entry name" value="Succinate dehydrogenase/fumarate reductase flavoprotein, catalytic domain"/>
    <property type="match status" value="1"/>
</dbReference>
<protein>
    <recommendedName>
        <fullName evidence="7">L-aspartate oxidase</fullName>
    </recommendedName>
</protein>
<name>A0A7J7P2W4_9MAGN</name>
<dbReference type="OrthoDB" id="71672at2759"/>
<keyword evidence="6" id="KW-1185">Reference proteome</keyword>
<evidence type="ECO:0000259" key="3">
    <source>
        <dbReference type="Pfam" id="PF00890"/>
    </source>
</evidence>
<dbReference type="InterPro" id="IPR030664">
    <property type="entry name" value="SdhA/FrdA/AprA"/>
</dbReference>
<dbReference type="SUPFAM" id="SSF46977">
    <property type="entry name" value="Succinate dehydrogenase/fumarate reductase flavoprotein C-terminal domain"/>
    <property type="match status" value="1"/>
</dbReference>
<keyword evidence="2" id="KW-0560">Oxidoreductase</keyword>
<dbReference type="Gene3D" id="3.50.50.60">
    <property type="entry name" value="FAD/NAD(P)-binding domain"/>
    <property type="match status" value="1"/>
</dbReference>
<evidence type="ECO:0000256" key="2">
    <source>
        <dbReference type="ARBA" id="ARBA00023002"/>
    </source>
</evidence>
<dbReference type="InterPro" id="IPR003953">
    <property type="entry name" value="FAD-dep_OxRdtase_2_FAD-bd"/>
</dbReference>
<dbReference type="Gene3D" id="1.20.58.100">
    <property type="entry name" value="Fumarate reductase/succinate dehydrogenase flavoprotein-like, C-terminal domain"/>
    <property type="match status" value="1"/>
</dbReference>
<dbReference type="Gene3D" id="3.90.700.10">
    <property type="entry name" value="Succinate dehydrogenase/fumarate reductase flavoprotein, catalytic domain"/>
    <property type="match status" value="1"/>
</dbReference>
<proteinExistence type="predicted"/>
<dbReference type="Pfam" id="PF00890">
    <property type="entry name" value="FAD_binding_2"/>
    <property type="match status" value="1"/>
</dbReference>
<sequence length="281" mass="31353">MATPWFHVLGYLNRILSSCNFTLRGYMALVVSLLKGFVVKAVFSGIIKVSDLWNGTPQYQGFGIKRCCIKVYDHGNVRRWRCRATEGPLKDHIYLHLNHLPPDVLKKRFPGISKTAAIFVGMEGTKEPIPVLPTVHYNMGGIPINFHGEAVIVKDGNQDIVVLGLMVAGEATCTSVHGTNRLGANSLLDIVDFGRACANRVTEIHKPGEKKKPLENDVGEKTIAWLDILRYSNGSLPTSKIRLNMPRIMQNNAKVFCTQEILEEGCQLIDKAWESFHDVKL</sequence>
<keyword evidence="1" id="KW-0285">Flavoprotein</keyword>
<gene>
    <name evidence="5" type="ORF">GIB67_007447</name>
</gene>
<dbReference type="InterPro" id="IPR015939">
    <property type="entry name" value="Fum_Rdtase/Succ_DH_flav-like_C"/>
</dbReference>
<dbReference type="SUPFAM" id="SSF51905">
    <property type="entry name" value="FAD/NAD(P)-binding domain"/>
    <property type="match status" value="1"/>
</dbReference>
<dbReference type="InterPro" id="IPR037099">
    <property type="entry name" value="Fum_R/Succ_DH_flav-like_C_sf"/>
</dbReference>
<dbReference type="GO" id="GO:0006121">
    <property type="term" value="P:mitochondrial electron transport, succinate to ubiquinone"/>
    <property type="evidence" value="ECO:0007669"/>
    <property type="project" value="TreeGrafter"/>
</dbReference>
<evidence type="ECO:0000313" key="6">
    <source>
        <dbReference type="Proteomes" id="UP000541444"/>
    </source>
</evidence>
<dbReference type="InterPro" id="IPR036188">
    <property type="entry name" value="FAD/NAD-bd_sf"/>
</dbReference>
<evidence type="ECO:0000313" key="5">
    <source>
        <dbReference type="EMBL" id="KAF6173771.1"/>
    </source>
</evidence>
<dbReference type="EMBL" id="JACGCM010000322">
    <property type="protein sequence ID" value="KAF6173771.1"/>
    <property type="molecule type" value="Genomic_DNA"/>
</dbReference>
<evidence type="ECO:0000256" key="1">
    <source>
        <dbReference type="ARBA" id="ARBA00022630"/>
    </source>
</evidence>
<feature type="domain" description="Fumarate reductase/succinate dehydrogenase flavoprotein-like C-terminal" evidence="4">
    <location>
        <begin position="243"/>
        <end position="281"/>
    </location>
</feature>
<accession>A0A7J7P2W4</accession>
<dbReference type="AlphaFoldDB" id="A0A7J7P2W4"/>
<dbReference type="GO" id="GO:0008177">
    <property type="term" value="F:succinate dehydrogenase (quinone) activity"/>
    <property type="evidence" value="ECO:0007669"/>
    <property type="project" value="TreeGrafter"/>
</dbReference>
<dbReference type="Pfam" id="PF02910">
    <property type="entry name" value="Succ_DH_flav_C"/>
    <property type="match status" value="1"/>
</dbReference>
<dbReference type="PANTHER" id="PTHR11632:SF51">
    <property type="entry name" value="SUCCINATE DEHYDROGENASE [UBIQUINONE] FLAVOPROTEIN SUBUNIT, MITOCHONDRIAL"/>
    <property type="match status" value="1"/>
</dbReference>
<dbReference type="GO" id="GO:0050660">
    <property type="term" value="F:flavin adenine dinucleotide binding"/>
    <property type="evidence" value="ECO:0007669"/>
    <property type="project" value="TreeGrafter"/>
</dbReference>